<dbReference type="SUPFAM" id="SSF56935">
    <property type="entry name" value="Porins"/>
    <property type="match status" value="1"/>
</dbReference>
<proteinExistence type="inferred from homology"/>
<dbReference type="InterPro" id="IPR010917">
    <property type="entry name" value="TonB_rcpt_CS"/>
</dbReference>
<dbReference type="InterPro" id="IPR012910">
    <property type="entry name" value="Plug_dom"/>
</dbReference>
<evidence type="ECO:0000256" key="3">
    <source>
        <dbReference type="ARBA" id="ARBA00022452"/>
    </source>
</evidence>
<dbReference type="AlphaFoldDB" id="A0A369UJH1"/>
<dbReference type="Pfam" id="PF00593">
    <property type="entry name" value="TonB_dep_Rec_b-barrel"/>
    <property type="match status" value="1"/>
</dbReference>
<evidence type="ECO:0000256" key="7">
    <source>
        <dbReference type="ARBA" id="ARBA00023004"/>
    </source>
</evidence>
<dbReference type="InterPro" id="IPR036942">
    <property type="entry name" value="Beta-barrel_TonB_sf"/>
</dbReference>
<sequence length="703" mass="76509">MFSAAGMAMIVGALMAPPLRADTPVVLPAVRVNAVRLDVPPFDLPASFSVVTVNAADAGKPGVNLSEALVGVPGVLARDRQNYAQDEQVSIRGFGARATFGVRGVRMFADGIPATMPDGQGQLSHFSLDAAERVEVLRGPFSALYGNSSGGVVQLWSADGSTPAQTRIGLYAGGDNSYRLGASTRGMAGALDYNLALSHYQTDGYRRHSRAQRESGNAKLGFDLGDGRRLSLVLNTLALPGAQDPLGLTRAEYHRDPRQATAVADSFNTRKSVHQTQAGAVYEQSFHATEQLRVMGYYGQRGVQQVLSIPVSAQRNPLSAGGVVDLASDYCGLDARWTHRGEWLGQPLEWVLGGSYDAQNQRRRGFENFIGNTLGVTGRLRRDEDDRVWNLDQYTQLYWHFANQWSLLAGLRHSEVHFSVRDDYVATTNPDDSGRVRYAATTPVLGLQYRPTEQWRIYASLGGGFETPTFNELGYRADGGAGLAFNLRSSRSRNGEFGAKWELGRDWAWDAALFRADTRNELAVASNFGGRSSYRNVGQSRRQGVETSLRGELGDGWRLALGLTHLQASFRSAFRTCVSSGCTVPDTWVHAGARIPGVPSNYGSLRLERGAAMGWRYGAEINGVSAVSVDDINSSRAAGYALLGLDAGYGMSLSTTTRLHLSARIDNLFDHRYIGSVIVNESNRRYYEPGPGRRLMLGAQLDF</sequence>
<dbReference type="InterPro" id="IPR000531">
    <property type="entry name" value="Beta-barrel_TonB"/>
</dbReference>
<dbReference type="PROSITE" id="PS52016">
    <property type="entry name" value="TONB_DEPENDENT_REC_3"/>
    <property type="match status" value="1"/>
</dbReference>
<dbReference type="PROSITE" id="PS01156">
    <property type="entry name" value="TONB_DEPENDENT_REC_2"/>
    <property type="match status" value="1"/>
</dbReference>
<evidence type="ECO:0000259" key="17">
    <source>
        <dbReference type="Pfam" id="PF07715"/>
    </source>
</evidence>
<feature type="short sequence motif" description="TonB C-terminal box" evidence="13">
    <location>
        <begin position="686"/>
        <end position="703"/>
    </location>
</feature>
<reference evidence="18 19" key="1">
    <citation type="submission" date="2018-07" db="EMBL/GenBank/DDBJ databases">
        <title>Dyella tabacisoli L4-6T, whole genome shotgun sequence.</title>
        <authorList>
            <person name="Zhou X.-K."/>
            <person name="Li W.-J."/>
            <person name="Duan Y.-Q."/>
        </authorList>
    </citation>
    <scope>NUCLEOTIDE SEQUENCE [LARGE SCALE GENOMIC DNA]</scope>
    <source>
        <strain evidence="18 19">L4-6</strain>
    </source>
</reference>
<dbReference type="Gene3D" id="2.170.130.10">
    <property type="entry name" value="TonB-dependent receptor, plug domain"/>
    <property type="match status" value="1"/>
</dbReference>
<dbReference type="CDD" id="cd01347">
    <property type="entry name" value="ligand_gated_channel"/>
    <property type="match status" value="1"/>
</dbReference>
<evidence type="ECO:0000256" key="6">
    <source>
        <dbReference type="ARBA" id="ARBA00022729"/>
    </source>
</evidence>
<evidence type="ECO:0000256" key="14">
    <source>
        <dbReference type="RuleBase" id="RU003357"/>
    </source>
</evidence>
<keyword evidence="10 12" id="KW-0472">Membrane</keyword>
<dbReference type="InterPro" id="IPR037066">
    <property type="entry name" value="Plug_dom_sf"/>
</dbReference>
<keyword evidence="19" id="KW-1185">Reference proteome</keyword>
<dbReference type="OrthoDB" id="9760620at2"/>
<keyword evidence="3 12" id="KW-1134">Transmembrane beta strand</keyword>
<keyword evidence="11 12" id="KW-0998">Cell outer membrane</keyword>
<evidence type="ECO:0000256" key="13">
    <source>
        <dbReference type="PROSITE-ProRule" id="PRU10144"/>
    </source>
</evidence>
<evidence type="ECO:0000256" key="10">
    <source>
        <dbReference type="ARBA" id="ARBA00023136"/>
    </source>
</evidence>
<comment type="subcellular location">
    <subcellularLocation>
        <location evidence="1 12">Cell outer membrane</location>
        <topology evidence="1 12">Multi-pass membrane protein</topology>
    </subcellularLocation>
</comment>
<organism evidence="18 19">
    <name type="scientific">Dyella tabacisoli</name>
    <dbReference type="NCBI Taxonomy" id="2282381"/>
    <lineage>
        <taxon>Bacteria</taxon>
        <taxon>Pseudomonadati</taxon>
        <taxon>Pseudomonadota</taxon>
        <taxon>Gammaproteobacteria</taxon>
        <taxon>Lysobacterales</taxon>
        <taxon>Rhodanobacteraceae</taxon>
        <taxon>Dyella</taxon>
    </lineage>
</organism>
<keyword evidence="8" id="KW-0406">Ion transport</keyword>
<evidence type="ECO:0000256" key="15">
    <source>
        <dbReference type="SAM" id="SignalP"/>
    </source>
</evidence>
<keyword evidence="4" id="KW-0410">Iron transport</keyword>
<dbReference type="Proteomes" id="UP000253782">
    <property type="component" value="Unassembled WGS sequence"/>
</dbReference>
<accession>A0A369UJH1</accession>
<keyword evidence="18" id="KW-0675">Receptor</keyword>
<dbReference type="RefSeq" id="WP_114846981.1">
    <property type="nucleotide sequence ID" value="NZ_JBHSPE010000012.1"/>
</dbReference>
<keyword evidence="7" id="KW-0408">Iron</keyword>
<dbReference type="PANTHER" id="PTHR32552">
    <property type="entry name" value="FERRICHROME IRON RECEPTOR-RELATED"/>
    <property type="match status" value="1"/>
</dbReference>
<feature type="signal peptide" evidence="15">
    <location>
        <begin position="1"/>
        <end position="21"/>
    </location>
</feature>
<feature type="chain" id="PRO_5016737083" evidence="15">
    <location>
        <begin position="22"/>
        <end position="703"/>
    </location>
</feature>
<gene>
    <name evidence="18" type="ORF">DVJ77_18310</name>
</gene>
<dbReference type="EMBL" id="QQAH01000019">
    <property type="protein sequence ID" value="RDD80265.1"/>
    <property type="molecule type" value="Genomic_DNA"/>
</dbReference>
<name>A0A369UJH1_9GAMM</name>
<feature type="domain" description="TonB-dependent receptor plug" evidence="17">
    <location>
        <begin position="42"/>
        <end position="152"/>
    </location>
</feature>
<dbReference type="GO" id="GO:0006826">
    <property type="term" value="P:iron ion transport"/>
    <property type="evidence" value="ECO:0007669"/>
    <property type="project" value="UniProtKB-KW"/>
</dbReference>
<comment type="caution">
    <text evidence="18">The sequence shown here is derived from an EMBL/GenBank/DDBJ whole genome shotgun (WGS) entry which is preliminary data.</text>
</comment>
<dbReference type="GO" id="GO:0009279">
    <property type="term" value="C:cell outer membrane"/>
    <property type="evidence" value="ECO:0007669"/>
    <property type="project" value="UniProtKB-SubCell"/>
</dbReference>
<keyword evidence="9 14" id="KW-0798">TonB box</keyword>
<evidence type="ECO:0000256" key="8">
    <source>
        <dbReference type="ARBA" id="ARBA00023065"/>
    </source>
</evidence>
<evidence type="ECO:0000313" key="18">
    <source>
        <dbReference type="EMBL" id="RDD80265.1"/>
    </source>
</evidence>
<evidence type="ECO:0000313" key="19">
    <source>
        <dbReference type="Proteomes" id="UP000253782"/>
    </source>
</evidence>
<evidence type="ECO:0000256" key="1">
    <source>
        <dbReference type="ARBA" id="ARBA00004571"/>
    </source>
</evidence>
<comment type="similarity">
    <text evidence="12 14">Belongs to the TonB-dependent receptor family.</text>
</comment>
<evidence type="ECO:0000256" key="9">
    <source>
        <dbReference type="ARBA" id="ARBA00023077"/>
    </source>
</evidence>
<dbReference type="Pfam" id="PF07715">
    <property type="entry name" value="Plug"/>
    <property type="match status" value="1"/>
</dbReference>
<evidence type="ECO:0000256" key="12">
    <source>
        <dbReference type="PROSITE-ProRule" id="PRU01360"/>
    </source>
</evidence>
<keyword evidence="2 12" id="KW-0813">Transport</keyword>
<evidence type="ECO:0000256" key="5">
    <source>
        <dbReference type="ARBA" id="ARBA00022692"/>
    </source>
</evidence>
<evidence type="ECO:0000259" key="16">
    <source>
        <dbReference type="Pfam" id="PF00593"/>
    </source>
</evidence>
<feature type="domain" description="TonB-dependent receptor-like beta-barrel" evidence="16">
    <location>
        <begin position="223"/>
        <end position="668"/>
    </location>
</feature>
<dbReference type="Gene3D" id="2.40.170.20">
    <property type="entry name" value="TonB-dependent receptor, beta-barrel domain"/>
    <property type="match status" value="1"/>
</dbReference>
<keyword evidence="6 15" id="KW-0732">Signal</keyword>
<evidence type="ECO:0000256" key="2">
    <source>
        <dbReference type="ARBA" id="ARBA00022448"/>
    </source>
</evidence>
<dbReference type="PANTHER" id="PTHR32552:SF81">
    <property type="entry name" value="TONB-DEPENDENT OUTER MEMBRANE RECEPTOR"/>
    <property type="match status" value="1"/>
</dbReference>
<evidence type="ECO:0000256" key="4">
    <source>
        <dbReference type="ARBA" id="ARBA00022496"/>
    </source>
</evidence>
<dbReference type="InterPro" id="IPR039426">
    <property type="entry name" value="TonB-dep_rcpt-like"/>
</dbReference>
<protein>
    <submittedName>
        <fullName evidence="18">TonB-dependent receptor</fullName>
    </submittedName>
</protein>
<keyword evidence="5 12" id="KW-0812">Transmembrane</keyword>
<evidence type="ECO:0000256" key="11">
    <source>
        <dbReference type="ARBA" id="ARBA00023237"/>
    </source>
</evidence>